<gene>
    <name evidence="5" type="ORF">SERLADRAFT_478344</name>
</gene>
<dbReference type="GeneID" id="18821150"/>
<dbReference type="GO" id="GO:0005634">
    <property type="term" value="C:nucleus"/>
    <property type="evidence" value="ECO:0007669"/>
    <property type="project" value="UniProtKB-UniRule"/>
</dbReference>
<keyword evidence="2" id="KW-0539">Nucleus</keyword>
<feature type="compositionally biased region" description="Low complexity" evidence="3">
    <location>
        <begin position="58"/>
        <end position="67"/>
    </location>
</feature>
<sequence length="311" mass="34796">MLPIITRLPVLRTLARARAMPIAAASSRVTPATLNLSFVNTAAARRTFLTTSRLAFPSAKPKSGSKTTAKKKSTSAAKTRKASKSSAVGSAAKKILAEKKSKPTKSRISKTKRKTRVKAKKPVLKVKKADLPPTRPGNPYVLFFAERVISQHAKSISDTQAIASESAKVWRGLGDEEKEPYVQKHKELKAAYEQAATDYWASLPREMLAAINKKRKSKGLKRLQRTRAFRRGIPITTYFRFAADFRLSPEADELRREGKTAEGPAALRIARLSGRRWRELPEAEKQPYIDAYQRDYDEWVKTRDSERASTA</sequence>
<dbReference type="RefSeq" id="XP_007323325.1">
    <property type="nucleotide sequence ID" value="XM_007323263.1"/>
</dbReference>
<keyword evidence="1 2" id="KW-0238">DNA-binding</keyword>
<feature type="compositionally biased region" description="Basic residues" evidence="3">
    <location>
        <begin position="102"/>
        <end position="121"/>
    </location>
</feature>
<feature type="DNA-binding region" description="HMG box" evidence="2">
    <location>
        <begin position="133"/>
        <end position="200"/>
    </location>
</feature>
<dbReference type="PANTHER" id="PTHR48112">
    <property type="entry name" value="HIGH MOBILITY GROUP PROTEIN DSP1"/>
    <property type="match status" value="1"/>
</dbReference>
<proteinExistence type="predicted"/>
<evidence type="ECO:0000259" key="4">
    <source>
        <dbReference type="PROSITE" id="PS50118"/>
    </source>
</evidence>
<dbReference type="KEGG" id="sla:SERLADRAFT_478344"/>
<feature type="domain" description="HMG box" evidence="4">
    <location>
        <begin position="133"/>
        <end position="200"/>
    </location>
</feature>
<dbReference type="InterPro" id="IPR009071">
    <property type="entry name" value="HMG_box_dom"/>
</dbReference>
<dbReference type="HOGENOM" id="CLU_083681_0_0_1"/>
<evidence type="ECO:0000256" key="3">
    <source>
        <dbReference type="SAM" id="MobiDB-lite"/>
    </source>
</evidence>
<evidence type="ECO:0000256" key="2">
    <source>
        <dbReference type="PROSITE-ProRule" id="PRU00267"/>
    </source>
</evidence>
<feature type="domain" description="HMG box" evidence="4">
    <location>
        <begin position="231"/>
        <end position="307"/>
    </location>
</feature>
<dbReference type="AlphaFoldDB" id="F8PAQ2"/>
<feature type="compositionally biased region" description="Low complexity" evidence="3">
    <location>
        <begin position="84"/>
        <end position="94"/>
    </location>
</feature>
<evidence type="ECO:0000313" key="5">
    <source>
        <dbReference type="EMBL" id="EGO19890.1"/>
    </source>
</evidence>
<dbReference type="EMBL" id="GL945442">
    <property type="protein sequence ID" value="EGO19890.1"/>
    <property type="molecule type" value="Genomic_DNA"/>
</dbReference>
<dbReference type="SUPFAM" id="SSF47095">
    <property type="entry name" value="HMG-box"/>
    <property type="match status" value="2"/>
</dbReference>
<dbReference type="Proteomes" id="UP000008064">
    <property type="component" value="Unassembled WGS sequence"/>
</dbReference>
<feature type="region of interest" description="Disordered" evidence="3">
    <location>
        <begin position="57"/>
        <end position="121"/>
    </location>
</feature>
<feature type="DNA-binding region" description="HMG box" evidence="2">
    <location>
        <begin position="231"/>
        <end position="307"/>
    </location>
</feature>
<dbReference type="PROSITE" id="PS50118">
    <property type="entry name" value="HMG_BOX_2"/>
    <property type="match status" value="2"/>
</dbReference>
<dbReference type="InterPro" id="IPR036910">
    <property type="entry name" value="HMG_box_dom_sf"/>
</dbReference>
<dbReference type="InterPro" id="IPR050342">
    <property type="entry name" value="HMGB"/>
</dbReference>
<reference evidence="5" key="1">
    <citation type="submission" date="2011-04" db="EMBL/GenBank/DDBJ databases">
        <title>Evolution of plant cell wall degrading machinery underlies the functional diversity of forest fungi.</title>
        <authorList>
            <consortium name="US DOE Joint Genome Institute (JGI-PGF)"/>
            <person name="Eastwood D.C."/>
            <person name="Floudas D."/>
            <person name="Binder M."/>
            <person name="Majcherczyk A."/>
            <person name="Schneider P."/>
            <person name="Aerts A."/>
            <person name="Asiegbu F.O."/>
            <person name="Baker S.E."/>
            <person name="Barry K."/>
            <person name="Bendiksby M."/>
            <person name="Blumentritt M."/>
            <person name="Coutinho P.M."/>
            <person name="Cullen D."/>
            <person name="Cullen D."/>
            <person name="Gathman A."/>
            <person name="Goodell B."/>
            <person name="Henrissat B."/>
            <person name="Ihrmark K."/>
            <person name="Kauserud H."/>
            <person name="Kohler A."/>
            <person name="LaButti K."/>
            <person name="Lapidus A."/>
            <person name="Lavin J.L."/>
            <person name="Lee Y.-H."/>
            <person name="Lindquist E."/>
            <person name="Lilly W."/>
            <person name="Lucas S."/>
            <person name="Morin E."/>
            <person name="Murat C."/>
            <person name="Oguiza J.A."/>
            <person name="Park J."/>
            <person name="Pisabarro A.G."/>
            <person name="Riley R."/>
            <person name="Rosling A."/>
            <person name="Salamov A."/>
            <person name="Schmidt O."/>
            <person name="Schmutz J."/>
            <person name="Skrede I."/>
            <person name="Stenlid J."/>
            <person name="Wiebenga A."/>
            <person name="Xie X."/>
            <person name="Kues U."/>
            <person name="Hibbett D.S."/>
            <person name="Hoffmeister D."/>
            <person name="Hogberg N."/>
            <person name="Martin F."/>
            <person name="Grigoriev I.V."/>
            <person name="Watkinson S.C."/>
        </authorList>
    </citation>
    <scope>NUCLEOTIDE SEQUENCE</scope>
    <source>
        <strain evidence="5">S7.9</strain>
    </source>
</reference>
<accession>F8PAQ2</accession>
<dbReference type="Gene3D" id="1.10.30.10">
    <property type="entry name" value="High mobility group box domain"/>
    <property type="match status" value="2"/>
</dbReference>
<dbReference type="Pfam" id="PF00505">
    <property type="entry name" value="HMG_box"/>
    <property type="match status" value="1"/>
</dbReference>
<dbReference type="GO" id="GO:0003677">
    <property type="term" value="F:DNA binding"/>
    <property type="evidence" value="ECO:0007669"/>
    <property type="project" value="UniProtKB-UniRule"/>
</dbReference>
<protein>
    <recommendedName>
        <fullName evidence="4">HMG box domain-containing protein</fullName>
    </recommendedName>
</protein>
<evidence type="ECO:0000256" key="1">
    <source>
        <dbReference type="ARBA" id="ARBA00023125"/>
    </source>
</evidence>
<name>F8PAQ2_SERL9</name>
<organism>
    <name type="scientific">Serpula lacrymans var. lacrymans (strain S7.9)</name>
    <name type="common">Dry rot fungus</name>
    <dbReference type="NCBI Taxonomy" id="578457"/>
    <lineage>
        <taxon>Eukaryota</taxon>
        <taxon>Fungi</taxon>
        <taxon>Dikarya</taxon>
        <taxon>Basidiomycota</taxon>
        <taxon>Agaricomycotina</taxon>
        <taxon>Agaricomycetes</taxon>
        <taxon>Agaricomycetidae</taxon>
        <taxon>Boletales</taxon>
        <taxon>Coniophorineae</taxon>
        <taxon>Serpulaceae</taxon>
        <taxon>Serpula</taxon>
    </lineage>
</organism>
<dbReference type="SMART" id="SM00398">
    <property type="entry name" value="HMG"/>
    <property type="match status" value="2"/>
</dbReference>
<dbReference type="OrthoDB" id="1919336at2759"/>
<feature type="compositionally biased region" description="Basic residues" evidence="3">
    <location>
        <begin position="68"/>
        <end position="83"/>
    </location>
</feature>